<organism evidence="10">
    <name type="scientific">Candidatus Tenderia electrophaga</name>
    <dbReference type="NCBI Taxonomy" id="1748243"/>
    <lineage>
        <taxon>Bacteria</taxon>
        <taxon>Pseudomonadati</taxon>
        <taxon>Pseudomonadota</taxon>
        <taxon>Gammaproteobacteria</taxon>
        <taxon>Candidatus Tenderiales</taxon>
        <taxon>Candidatus Tenderiaceae</taxon>
        <taxon>Candidatus Tenderia</taxon>
    </lineage>
</organism>
<feature type="binding site" evidence="7">
    <location>
        <position position="64"/>
    </location>
    <ligand>
        <name>tRNA</name>
        <dbReference type="ChEBI" id="CHEBI:17843"/>
    </ligand>
</feature>
<dbReference type="GO" id="GO:0000049">
    <property type="term" value="F:tRNA binding"/>
    <property type="evidence" value="ECO:0007669"/>
    <property type="project" value="UniProtKB-UniRule"/>
</dbReference>
<dbReference type="GO" id="GO:0006515">
    <property type="term" value="P:protein quality control for misfolded or incompletely synthesized proteins"/>
    <property type="evidence" value="ECO:0007669"/>
    <property type="project" value="UniProtKB-UniRule"/>
</dbReference>
<dbReference type="GO" id="GO:0072344">
    <property type="term" value="P:rescue of stalled ribosome"/>
    <property type="evidence" value="ECO:0007669"/>
    <property type="project" value="UniProtKB-UniRule"/>
</dbReference>
<keyword evidence="7" id="KW-0963">Cytoplasm</keyword>
<evidence type="ECO:0000256" key="6">
    <source>
        <dbReference type="ARBA" id="ARBA00050038"/>
    </source>
</evidence>
<dbReference type="CDD" id="cd00462">
    <property type="entry name" value="PTH"/>
    <property type="match status" value="1"/>
</dbReference>
<dbReference type="PANTHER" id="PTHR17224">
    <property type="entry name" value="PEPTIDYL-TRNA HYDROLASE"/>
    <property type="match status" value="1"/>
</dbReference>
<evidence type="ECO:0000313" key="10">
    <source>
        <dbReference type="EMBL" id="HHJ80350.1"/>
    </source>
</evidence>
<dbReference type="Pfam" id="PF01195">
    <property type="entry name" value="Pept_tRNA_hydro"/>
    <property type="match status" value="1"/>
</dbReference>
<evidence type="ECO:0000256" key="4">
    <source>
        <dbReference type="ARBA" id="ARBA00022884"/>
    </source>
</evidence>
<dbReference type="GO" id="GO:0005737">
    <property type="term" value="C:cytoplasm"/>
    <property type="evidence" value="ECO:0007669"/>
    <property type="project" value="UniProtKB-SubCell"/>
</dbReference>
<comment type="caution">
    <text evidence="10">The sequence shown here is derived from an EMBL/GenBank/DDBJ whole genome shotgun (WGS) entry which is preliminary data.</text>
</comment>
<comment type="subunit">
    <text evidence="7">Monomer.</text>
</comment>
<evidence type="ECO:0000256" key="9">
    <source>
        <dbReference type="RuleBase" id="RU004320"/>
    </source>
</evidence>
<feature type="site" description="Discriminates between blocked and unblocked aminoacyl-tRNA" evidence="7">
    <location>
        <position position="6"/>
    </location>
</feature>
<dbReference type="PANTHER" id="PTHR17224:SF1">
    <property type="entry name" value="PEPTIDYL-TRNA HYDROLASE"/>
    <property type="match status" value="1"/>
</dbReference>
<comment type="function">
    <text evidence="7">Catalyzes the release of premature peptidyl moieties from peptidyl-tRNA molecules trapped in stalled 50S ribosomal subunits, and thus maintains levels of free tRNAs and 50S ribosomes.</text>
</comment>
<dbReference type="InterPro" id="IPR036416">
    <property type="entry name" value="Pept_tRNA_hydro_sf"/>
</dbReference>
<evidence type="ECO:0000256" key="8">
    <source>
        <dbReference type="RuleBase" id="RU000673"/>
    </source>
</evidence>
<dbReference type="PROSITE" id="PS01195">
    <property type="entry name" value="PEPT_TRNA_HYDROL_1"/>
    <property type="match status" value="1"/>
</dbReference>
<dbReference type="HAMAP" id="MF_00083">
    <property type="entry name" value="Pept_tRNA_hydro_bact"/>
    <property type="match status" value="1"/>
</dbReference>
<keyword evidence="4 7" id="KW-0694">RNA-binding</keyword>
<comment type="subcellular location">
    <subcellularLocation>
        <location evidence="7">Cytoplasm</location>
    </subcellularLocation>
</comment>
<dbReference type="Gene3D" id="3.40.50.1470">
    <property type="entry name" value="Peptidyl-tRNA hydrolase"/>
    <property type="match status" value="1"/>
</dbReference>
<dbReference type="GO" id="GO:0004045">
    <property type="term" value="F:peptidyl-tRNA hydrolase activity"/>
    <property type="evidence" value="ECO:0007669"/>
    <property type="project" value="UniProtKB-UniRule"/>
</dbReference>
<feature type="active site" description="Proton acceptor" evidence="7">
    <location>
        <position position="16"/>
    </location>
</feature>
<dbReference type="AlphaFoldDB" id="A0A832J2K0"/>
<feature type="binding site" evidence="7">
    <location>
        <position position="62"/>
    </location>
    <ligand>
        <name>tRNA</name>
        <dbReference type="ChEBI" id="CHEBI:17843"/>
    </ligand>
</feature>
<dbReference type="InterPro" id="IPR001328">
    <property type="entry name" value="Pept_tRNA_hydro"/>
</dbReference>
<dbReference type="PROSITE" id="PS01196">
    <property type="entry name" value="PEPT_TRNA_HYDROL_2"/>
    <property type="match status" value="1"/>
</dbReference>
<comment type="function">
    <text evidence="7">Hydrolyzes ribosome-free peptidyl-tRNAs (with 1 or more amino acids incorporated), which drop off the ribosome during protein synthesis, or as a result of ribosome stalling.</text>
</comment>
<evidence type="ECO:0000256" key="1">
    <source>
        <dbReference type="ARBA" id="ARBA00013260"/>
    </source>
</evidence>
<dbReference type="Proteomes" id="UP000885832">
    <property type="component" value="Unassembled WGS sequence"/>
</dbReference>
<dbReference type="SUPFAM" id="SSF53178">
    <property type="entry name" value="Peptidyl-tRNA hydrolase-like"/>
    <property type="match status" value="1"/>
</dbReference>
<dbReference type="NCBIfam" id="TIGR00447">
    <property type="entry name" value="pth"/>
    <property type="match status" value="1"/>
</dbReference>
<proteinExistence type="inferred from homology"/>
<name>A0A832J2K0_9GAMM</name>
<feature type="binding site" evidence="7">
    <location>
        <position position="11"/>
    </location>
    <ligand>
        <name>tRNA</name>
        <dbReference type="ChEBI" id="CHEBI:17843"/>
    </ligand>
</feature>
<sequence>MVGLGNPGPQYEATRHNAGFWFVEQVARQQGEQFRLENKFHAGIARVTIGARQVWLLKPNTFMNRSGQSVAALARFYKIPLENILVVHDELDLDPGTARLKQGGGHGGHNGLRDIVAQMGGKDFMRLRIGIGHPGNSKQVSNFVLSRASADEQRSIDESIDRALTVLPLIVNGEFQKAMNDLHTQK</sequence>
<evidence type="ECO:0000256" key="5">
    <source>
        <dbReference type="ARBA" id="ARBA00038063"/>
    </source>
</evidence>
<dbReference type="FunFam" id="3.40.50.1470:FF:000001">
    <property type="entry name" value="Peptidyl-tRNA hydrolase"/>
    <property type="match status" value="1"/>
</dbReference>
<dbReference type="EMBL" id="DRNF01000113">
    <property type="protein sequence ID" value="HHJ80350.1"/>
    <property type="molecule type" value="Genomic_DNA"/>
</dbReference>
<keyword evidence="3 7" id="KW-0378">Hydrolase</keyword>
<dbReference type="InterPro" id="IPR018171">
    <property type="entry name" value="Pept_tRNA_hydro_CS"/>
</dbReference>
<accession>A0A832J2K0</accession>
<evidence type="ECO:0000256" key="7">
    <source>
        <dbReference type="HAMAP-Rule" id="MF_00083"/>
    </source>
</evidence>
<protein>
    <recommendedName>
        <fullName evidence="6 7">Peptidyl-tRNA hydrolase</fullName>
        <shortName evidence="7">Pth</shortName>
        <ecNumber evidence="1 7">3.1.1.29</ecNumber>
    </recommendedName>
</protein>
<feature type="binding site" evidence="7">
    <location>
        <position position="110"/>
    </location>
    <ligand>
        <name>tRNA</name>
        <dbReference type="ChEBI" id="CHEBI:17843"/>
    </ligand>
</feature>
<reference evidence="10" key="1">
    <citation type="journal article" date="2020" name="mSystems">
        <title>Genome- and Community-Level Interaction Insights into Carbon Utilization and Element Cycling Functions of Hydrothermarchaeota in Hydrothermal Sediment.</title>
        <authorList>
            <person name="Zhou Z."/>
            <person name="Liu Y."/>
            <person name="Xu W."/>
            <person name="Pan J."/>
            <person name="Luo Z.H."/>
            <person name="Li M."/>
        </authorList>
    </citation>
    <scope>NUCLEOTIDE SEQUENCE [LARGE SCALE GENOMIC DNA]</scope>
    <source>
        <strain evidence="10">HyVt-505</strain>
    </source>
</reference>
<evidence type="ECO:0000256" key="3">
    <source>
        <dbReference type="ARBA" id="ARBA00022801"/>
    </source>
</evidence>
<dbReference type="EC" id="3.1.1.29" evidence="1 7"/>
<feature type="site" description="Stabilizes the basic form of H active site to accept a proton" evidence="7">
    <location>
        <position position="89"/>
    </location>
</feature>
<comment type="similarity">
    <text evidence="5 7 9">Belongs to the PTH family.</text>
</comment>
<evidence type="ECO:0000256" key="2">
    <source>
        <dbReference type="ARBA" id="ARBA00022555"/>
    </source>
</evidence>
<comment type="catalytic activity">
    <reaction evidence="7 8">
        <text>an N-acyl-L-alpha-aminoacyl-tRNA + H2O = an N-acyl-L-amino acid + a tRNA + H(+)</text>
        <dbReference type="Rhea" id="RHEA:54448"/>
        <dbReference type="Rhea" id="RHEA-COMP:10123"/>
        <dbReference type="Rhea" id="RHEA-COMP:13883"/>
        <dbReference type="ChEBI" id="CHEBI:15377"/>
        <dbReference type="ChEBI" id="CHEBI:15378"/>
        <dbReference type="ChEBI" id="CHEBI:59874"/>
        <dbReference type="ChEBI" id="CHEBI:78442"/>
        <dbReference type="ChEBI" id="CHEBI:138191"/>
        <dbReference type="EC" id="3.1.1.29"/>
    </reaction>
</comment>
<keyword evidence="2 7" id="KW-0820">tRNA-binding</keyword>
<gene>
    <name evidence="7" type="primary">pth</name>
    <name evidence="10" type="ORF">ENJ65_01810</name>
</gene>